<dbReference type="GO" id="GO:0005524">
    <property type="term" value="F:ATP binding"/>
    <property type="evidence" value="ECO:0007669"/>
    <property type="project" value="UniProtKB-KW"/>
</dbReference>
<dbReference type="Proteomes" id="UP000807785">
    <property type="component" value="Unassembled WGS sequence"/>
</dbReference>
<comment type="caution">
    <text evidence="10">The sequence shown here is derived from an EMBL/GenBank/DDBJ whole genome shotgun (WGS) entry which is preliminary data.</text>
</comment>
<dbReference type="InterPro" id="IPR017932">
    <property type="entry name" value="GATase_2_dom"/>
</dbReference>
<dbReference type="Gene3D" id="3.40.50.620">
    <property type="entry name" value="HUPs"/>
    <property type="match status" value="1"/>
</dbReference>
<dbReference type="CDD" id="cd01991">
    <property type="entry name" value="Asn_synthase_B_C"/>
    <property type="match status" value="1"/>
</dbReference>
<evidence type="ECO:0000256" key="1">
    <source>
        <dbReference type="ARBA" id="ARBA00005187"/>
    </source>
</evidence>
<dbReference type="InterPro" id="IPR029055">
    <property type="entry name" value="Ntn_hydrolases_N"/>
</dbReference>
<keyword evidence="6" id="KW-0315">Glutamine amidotransferase</keyword>
<dbReference type="NCBIfam" id="TIGR01536">
    <property type="entry name" value="asn_synth_AEB"/>
    <property type="match status" value="1"/>
</dbReference>
<feature type="binding site" evidence="8">
    <location>
        <position position="98"/>
    </location>
    <ligand>
        <name>L-glutamine</name>
        <dbReference type="ChEBI" id="CHEBI:58359"/>
    </ligand>
</feature>
<reference evidence="10" key="1">
    <citation type="submission" date="2020-10" db="EMBL/GenBank/DDBJ databases">
        <title>Connecting structure to function with the recovery of over 1000 high-quality activated sludge metagenome-assembled genomes encoding full-length rRNA genes using long-read sequencing.</title>
        <authorList>
            <person name="Singleton C.M."/>
            <person name="Petriglieri F."/>
            <person name="Kristensen J.M."/>
            <person name="Kirkegaard R.H."/>
            <person name="Michaelsen T.Y."/>
            <person name="Andersen M.H."/>
            <person name="Karst S.M."/>
            <person name="Dueholm M.S."/>
            <person name="Nielsen P.H."/>
            <person name="Albertsen M."/>
        </authorList>
    </citation>
    <scope>NUCLEOTIDE SEQUENCE</scope>
    <source>
        <strain evidence="10">Bjer_18-Q3-R1-45_BAT3C.347</strain>
    </source>
</reference>
<dbReference type="SUPFAM" id="SSF56235">
    <property type="entry name" value="N-terminal nucleophile aminohydrolases (Ntn hydrolases)"/>
    <property type="match status" value="1"/>
</dbReference>
<name>A0A9D7HL88_9PROT</name>
<proteinExistence type="inferred from homology"/>
<evidence type="ECO:0000256" key="5">
    <source>
        <dbReference type="ARBA" id="ARBA00022840"/>
    </source>
</evidence>
<dbReference type="PANTHER" id="PTHR43284:SF1">
    <property type="entry name" value="ASPARAGINE SYNTHETASE"/>
    <property type="match status" value="1"/>
</dbReference>
<evidence type="ECO:0000256" key="7">
    <source>
        <dbReference type="ARBA" id="ARBA00048741"/>
    </source>
</evidence>
<dbReference type="AlphaFoldDB" id="A0A9D7HL88"/>
<dbReference type="PANTHER" id="PTHR43284">
    <property type="entry name" value="ASPARAGINE SYNTHETASE (GLUTAMINE-HYDROLYZING)"/>
    <property type="match status" value="1"/>
</dbReference>
<comment type="similarity">
    <text evidence="2">Belongs to the asparagine synthetase family.</text>
</comment>
<dbReference type="NCBIfam" id="NF033535">
    <property type="entry name" value="lass_lactam_cya"/>
    <property type="match status" value="1"/>
</dbReference>
<dbReference type="InterPro" id="IPR001962">
    <property type="entry name" value="Asn_synthase"/>
</dbReference>
<feature type="binding site" evidence="8">
    <location>
        <position position="292"/>
    </location>
    <ligand>
        <name>ATP</name>
        <dbReference type="ChEBI" id="CHEBI:30616"/>
    </ligand>
</feature>
<dbReference type="GO" id="GO:0004066">
    <property type="term" value="F:asparagine synthase (glutamine-hydrolyzing) activity"/>
    <property type="evidence" value="ECO:0007669"/>
    <property type="project" value="UniProtKB-EC"/>
</dbReference>
<dbReference type="Pfam" id="PF00733">
    <property type="entry name" value="Asn_synthase"/>
    <property type="match status" value="1"/>
</dbReference>
<organism evidence="10 11">
    <name type="scientific">Candidatus Methylophosphatis roskildensis</name>
    <dbReference type="NCBI Taxonomy" id="2899263"/>
    <lineage>
        <taxon>Bacteria</taxon>
        <taxon>Pseudomonadati</taxon>
        <taxon>Pseudomonadota</taxon>
        <taxon>Betaproteobacteria</taxon>
        <taxon>Nitrosomonadales</taxon>
        <taxon>Sterolibacteriaceae</taxon>
        <taxon>Candidatus Methylophosphatis</taxon>
    </lineage>
</organism>
<dbReference type="InterPro" id="IPR006426">
    <property type="entry name" value="Asn_synth_AEB"/>
</dbReference>
<evidence type="ECO:0000256" key="2">
    <source>
        <dbReference type="ARBA" id="ARBA00005752"/>
    </source>
</evidence>
<evidence type="ECO:0000313" key="11">
    <source>
        <dbReference type="Proteomes" id="UP000807785"/>
    </source>
</evidence>
<comment type="catalytic activity">
    <reaction evidence="7">
        <text>L-aspartate + L-glutamine + ATP + H2O = L-asparagine + L-glutamate + AMP + diphosphate + H(+)</text>
        <dbReference type="Rhea" id="RHEA:12228"/>
        <dbReference type="ChEBI" id="CHEBI:15377"/>
        <dbReference type="ChEBI" id="CHEBI:15378"/>
        <dbReference type="ChEBI" id="CHEBI:29985"/>
        <dbReference type="ChEBI" id="CHEBI:29991"/>
        <dbReference type="ChEBI" id="CHEBI:30616"/>
        <dbReference type="ChEBI" id="CHEBI:33019"/>
        <dbReference type="ChEBI" id="CHEBI:58048"/>
        <dbReference type="ChEBI" id="CHEBI:58359"/>
        <dbReference type="ChEBI" id="CHEBI:456215"/>
        <dbReference type="EC" id="6.3.5.4"/>
    </reaction>
</comment>
<dbReference type="GO" id="GO:0006529">
    <property type="term" value="P:asparagine biosynthetic process"/>
    <property type="evidence" value="ECO:0007669"/>
    <property type="project" value="InterPro"/>
</dbReference>
<gene>
    <name evidence="10" type="ORF">IPH26_07395</name>
</gene>
<dbReference type="InterPro" id="IPR051786">
    <property type="entry name" value="ASN_synthetase/amidase"/>
</dbReference>
<dbReference type="InterPro" id="IPR033738">
    <property type="entry name" value="AsnB_N"/>
</dbReference>
<dbReference type="PIRSF" id="PIRSF001589">
    <property type="entry name" value="Asn_synthetase_glu-h"/>
    <property type="match status" value="1"/>
</dbReference>
<dbReference type="EMBL" id="JADJEV010000003">
    <property type="protein sequence ID" value="MBK6972774.1"/>
    <property type="molecule type" value="Genomic_DNA"/>
</dbReference>
<dbReference type="Gene3D" id="3.60.20.10">
    <property type="entry name" value="Glutamine Phosphoribosylpyrophosphate, subunit 1, domain 1"/>
    <property type="match status" value="1"/>
</dbReference>
<evidence type="ECO:0000256" key="8">
    <source>
        <dbReference type="PIRSR" id="PIRSR001589-2"/>
    </source>
</evidence>
<dbReference type="PROSITE" id="PS51278">
    <property type="entry name" value="GATASE_TYPE_2"/>
    <property type="match status" value="1"/>
</dbReference>
<sequence length="636" mass="72141">MSAIAGLLRLDGHPAEASQIEKMTKILSHRGPDGNAILLDGPASFGHCMLRSTPESLNERQPWRFGELAITADVRIDNRDELFDRLQISDAPLEQISDCELLIRAYLRWGEGCPQRLVGDFAFAIWDSRKRQFFCARDQLGVKPFYYFFGPAKQFILASEIKAILCIPNVPRTINEVKIGDYLLADFGDKSRTFYSHISRLPPATALVVGDKGIRLREYWSLDPNREIRLSSDSEYAEAFREVFSEAVRCRLRSAFPVGSMLSGGLDSSSIACVAHDLMATERAGDLHTFSIIFDEVKGSDERGHIHDVLGSRSFLSHFTLADDLTPFDDLDKVLWHQDEPFYAPNLFLNRQVWKITKECGVRVLLDGLFGDNVVSHGVEHLNELANRWRWLALARELKQVIETSKRDVPLREPLLRYILQMGVRPRVPESALVLWRRIRGLPSKRDAAQTGTLSSDFCERTGIRERVARRYVEERKPKAARQAHAESLESGMIETALEIYNRGCSEFGIETRFPFADMRVVEFCLGIPGEQKISRGFTRMIVRRGLAGHLPESIRWRTGKGDLQWCFLRGFTSQRDFLETSIGSSSEFLGQILDLASVDRLLANYRKGRISDAELDLFYISVLSAWHESTFGVSG</sequence>
<evidence type="ECO:0000259" key="9">
    <source>
        <dbReference type="PROSITE" id="PS51278"/>
    </source>
</evidence>
<protein>
    <recommendedName>
        <fullName evidence="3">asparagine synthase (glutamine-hydrolyzing)</fullName>
        <ecNumber evidence="3">6.3.5.4</ecNumber>
    </recommendedName>
</protein>
<keyword evidence="5 8" id="KW-0067">ATP-binding</keyword>
<evidence type="ECO:0000313" key="10">
    <source>
        <dbReference type="EMBL" id="MBK6972774.1"/>
    </source>
</evidence>
<evidence type="ECO:0000256" key="4">
    <source>
        <dbReference type="ARBA" id="ARBA00022741"/>
    </source>
</evidence>
<dbReference type="EC" id="6.3.5.4" evidence="3"/>
<dbReference type="InterPro" id="IPR014729">
    <property type="entry name" value="Rossmann-like_a/b/a_fold"/>
</dbReference>
<evidence type="ECO:0000256" key="6">
    <source>
        <dbReference type="ARBA" id="ARBA00022962"/>
    </source>
</evidence>
<keyword evidence="4 8" id="KW-0547">Nucleotide-binding</keyword>
<dbReference type="Pfam" id="PF13537">
    <property type="entry name" value="GATase_7"/>
    <property type="match status" value="1"/>
</dbReference>
<accession>A0A9D7HL88</accession>
<dbReference type="SUPFAM" id="SSF52402">
    <property type="entry name" value="Adenine nucleotide alpha hydrolases-like"/>
    <property type="match status" value="1"/>
</dbReference>
<dbReference type="CDD" id="cd00712">
    <property type="entry name" value="AsnB"/>
    <property type="match status" value="1"/>
</dbReference>
<feature type="domain" description="Glutamine amidotransferase type-2" evidence="9">
    <location>
        <begin position="2"/>
        <end position="188"/>
    </location>
</feature>
<comment type="pathway">
    <text evidence="1">Amino-acid biosynthesis; L-asparagine biosynthesis; L-asparagine from L-aspartate (L-Gln route): step 1/1.</text>
</comment>
<evidence type="ECO:0000256" key="3">
    <source>
        <dbReference type="ARBA" id="ARBA00012737"/>
    </source>
</evidence>